<keyword evidence="4 11" id="KW-0479">Metal-binding</keyword>
<keyword evidence="5 9" id="KW-0801">TPQ</keyword>
<feature type="active site" description="Proton acceptor" evidence="9">
    <location>
        <position position="319"/>
    </location>
</feature>
<dbReference type="PROSITE" id="PS01164">
    <property type="entry name" value="COPPER_AMINE_OXID_1"/>
    <property type="match status" value="1"/>
</dbReference>
<feature type="domain" description="Copper amine oxidase N3-terminal" evidence="14">
    <location>
        <begin position="113"/>
        <end position="205"/>
    </location>
</feature>
<evidence type="ECO:0000256" key="11">
    <source>
        <dbReference type="RuleBase" id="RU000672"/>
    </source>
</evidence>
<evidence type="ECO:0000313" key="16">
    <source>
        <dbReference type="Proteomes" id="UP000664132"/>
    </source>
</evidence>
<comment type="cofactor">
    <cofactor evidence="11">
        <name>Cu cation</name>
        <dbReference type="ChEBI" id="CHEBI:23378"/>
    </cofactor>
    <text evidence="11">Contains 1 topaquinone per subunit.</text>
</comment>
<dbReference type="PANTHER" id="PTHR10638">
    <property type="entry name" value="COPPER AMINE OXIDASE"/>
    <property type="match status" value="1"/>
</dbReference>
<dbReference type="InterPro" id="IPR049948">
    <property type="entry name" value="Cu_Am_ox_TPQ-bd"/>
</dbReference>
<feature type="region of interest" description="Disordered" evidence="12">
    <location>
        <begin position="641"/>
        <end position="666"/>
    </location>
</feature>
<dbReference type="EC" id="1.4.3.-" evidence="11"/>
<keyword evidence="7 11" id="KW-0186">Copper</keyword>
<dbReference type="InterPro" id="IPR015802">
    <property type="entry name" value="Cu_amine_oxidase_N3"/>
</dbReference>
<dbReference type="AlphaFoldDB" id="A0A8H7TG79"/>
<protein>
    <recommendedName>
        <fullName evidence="11">Amine oxidase</fullName>
        <ecNumber evidence="11">1.4.3.-</ecNumber>
    </recommendedName>
</protein>
<evidence type="ECO:0000256" key="2">
    <source>
        <dbReference type="ARBA" id="ARBA00007983"/>
    </source>
</evidence>
<comment type="cofactor">
    <cofactor evidence="1">
        <name>Cu cation</name>
        <dbReference type="ChEBI" id="CHEBI:23378"/>
    </cofactor>
</comment>
<evidence type="ECO:0000259" key="13">
    <source>
        <dbReference type="Pfam" id="PF01179"/>
    </source>
</evidence>
<evidence type="ECO:0000256" key="6">
    <source>
        <dbReference type="ARBA" id="ARBA00023002"/>
    </source>
</evidence>
<comment type="similarity">
    <text evidence="2 11">Belongs to the copper/topaquinone oxidase family.</text>
</comment>
<feature type="active site" description="Schiff-base intermediate with substrate; via topaquinone" evidence="9">
    <location>
        <position position="402"/>
    </location>
</feature>
<comment type="caution">
    <text evidence="15">The sequence shown here is derived from an EMBL/GenBank/DDBJ whole genome shotgun (WGS) entry which is preliminary data.</text>
</comment>
<evidence type="ECO:0000313" key="15">
    <source>
        <dbReference type="EMBL" id="KAG4418565.1"/>
    </source>
</evidence>
<dbReference type="InterPro" id="IPR000269">
    <property type="entry name" value="Cu_amine_oxidase"/>
</dbReference>
<comment type="subunit">
    <text evidence="3">Homodimer.</text>
</comment>
<dbReference type="InterPro" id="IPR036460">
    <property type="entry name" value="Cu_amine_oxidase_C_sf"/>
</dbReference>
<keyword evidence="8" id="KW-1015">Disulfide bond</keyword>
<evidence type="ECO:0000256" key="7">
    <source>
        <dbReference type="ARBA" id="ARBA00023008"/>
    </source>
</evidence>
<evidence type="ECO:0000256" key="12">
    <source>
        <dbReference type="SAM" id="MobiDB-lite"/>
    </source>
</evidence>
<dbReference type="GO" id="GO:0008131">
    <property type="term" value="F:primary methylamine oxidase activity"/>
    <property type="evidence" value="ECO:0007669"/>
    <property type="project" value="InterPro"/>
</dbReference>
<reference evidence="15" key="1">
    <citation type="submission" date="2021-02" db="EMBL/GenBank/DDBJ databases">
        <title>Genome sequence Cadophora malorum strain M34.</title>
        <authorList>
            <person name="Stefanovic E."/>
            <person name="Vu D."/>
            <person name="Scully C."/>
            <person name="Dijksterhuis J."/>
            <person name="Roader J."/>
            <person name="Houbraken J."/>
        </authorList>
    </citation>
    <scope>NUCLEOTIDE SEQUENCE</scope>
    <source>
        <strain evidence="15">M34</strain>
    </source>
</reference>
<dbReference type="SUPFAM" id="SSF54416">
    <property type="entry name" value="Amine oxidase N-terminal region"/>
    <property type="match status" value="2"/>
</dbReference>
<comment type="PTM">
    <text evidence="10 11">Topaquinone (TPQ) is generated by copper-dependent autoxidation of a specific tyrosyl residue.</text>
</comment>
<evidence type="ECO:0000259" key="14">
    <source>
        <dbReference type="Pfam" id="PF02728"/>
    </source>
</evidence>
<dbReference type="GO" id="GO:0005507">
    <property type="term" value="F:copper ion binding"/>
    <property type="evidence" value="ECO:0007669"/>
    <property type="project" value="InterPro"/>
</dbReference>
<keyword evidence="16" id="KW-1185">Reference proteome</keyword>
<dbReference type="PANTHER" id="PTHR10638:SF91">
    <property type="entry name" value="AMINE OXIDASE"/>
    <property type="match status" value="1"/>
</dbReference>
<organism evidence="15 16">
    <name type="scientific">Cadophora malorum</name>
    <dbReference type="NCBI Taxonomy" id="108018"/>
    <lineage>
        <taxon>Eukaryota</taxon>
        <taxon>Fungi</taxon>
        <taxon>Dikarya</taxon>
        <taxon>Ascomycota</taxon>
        <taxon>Pezizomycotina</taxon>
        <taxon>Leotiomycetes</taxon>
        <taxon>Helotiales</taxon>
        <taxon>Ploettnerulaceae</taxon>
        <taxon>Cadophora</taxon>
    </lineage>
</organism>
<evidence type="ECO:0000256" key="1">
    <source>
        <dbReference type="ARBA" id="ARBA00001935"/>
    </source>
</evidence>
<dbReference type="EMBL" id="JAFJYH010000125">
    <property type="protein sequence ID" value="KAG4418565.1"/>
    <property type="molecule type" value="Genomic_DNA"/>
</dbReference>
<dbReference type="Pfam" id="PF01179">
    <property type="entry name" value="Cu_amine_oxid"/>
    <property type="match status" value="1"/>
</dbReference>
<evidence type="ECO:0000256" key="4">
    <source>
        <dbReference type="ARBA" id="ARBA00022723"/>
    </source>
</evidence>
<keyword evidence="6 11" id="KW-0560">Oxidoreductase</keyword>
<dbReference type="OrthoDB" id="5379943at2759"/>
<name>A0A8H7TG79_9HELO</name>
<dbReference type="Gene3D" id="3.10.450.40">
    <property type="match status" value="2"/>
</dbReference>
<dbReference type="SUPFAM" id="SSF49998">
    <property type="entry name" value="Amine oxidase catalytic domain"/>
    <property type="match status" value="1"/>
</dbReference>
<dbReference type="Pfam" id="PF02728">
    <property type="entry name" value="Cu_amine_oxidN3"/>
    <property type="match status" value="1"/>
</dbReference>
<proteinExistence type="inferred from homology"/>
<gene>
    <name evidence="15" type="ORF">IFR04_008276</name>
</gene>
<evidence type="ECO:0000256" key="10">
    <source>
        <dbReference type="PIRSR" id="PIRSR600269-51"/>
    </source>
</evidence>
<feature type="modified residue" description="2',4',5'-topaquinone" evidence="10">
    <location>
        <position position="402"/>
    </location>
</feature>
<evidence type="ECO:0000256" key="5">
    <source>
        <dbReference type="ARBA" id="ARBA00022772"/>
    </source>
</evidence>
<dbReference type="Gene3D" id="2.70.98.20">
    <property type="entry name" value="Copper amine oxidase, catalytic domain"/>
    <property type="match status" value="1"/>
</dbReference>
<dbReference type="FunFam" id="2.70.98.20:FF:000001">
    <property type="entry name" value="Amine oxidase"/>
    <property type="match status" value="1"/>
</dbReference>
<sequence length="666" mass="75304">MAKSFAHKHPLDDLDRTEIEASARIVRSAFPPDAEIDFRSSSLYESERREMAAFLKKEHDGRAQETITPRPSREARVTYYLKATYRLHEAIVDLGLGKLVSNVQLEAGVYGNMNLQEMERASQACVNHPLVRKEAERLKLQESTVLVCEPWMYGSASDEADNKRKFQCYMYMRDPQNPTNADGNFYAFPLDFSPIMDAETLEIIRVLYLPTSAKDWNFTPLDKYEPHAASEYIPELVDLRTDLKPIHIIQPEGVSFKTTGKLVEWQKWRFRVGFNYREGLVLHDVHIDGRSAFHRLALSEMVVPYADPRPPFHRKSAFDFGDAGAGITANNLSLGCDCLGVIKYFDGCLITETGTAISNKNVVCMHEIDDLLSWKHTLPNGRADSARSRVLVLQTISTLANYEYIFMWIFDQAGGITLEIRATGIVSTQPLLQQHTEYPYGTIVHPGVAAPSHQHIFCMRIDPAVDGFHNEVVQTDCVAMPVSEANNKYGVGFTAEKSILNVAGAFDSDLSRARTWSIQNPAIKNPITNTPVAWKLHPFNSQMLLAHKDSFHWRRAGFADHALFLTKYKRDELYASGNYTNQSQSETGVRGWAERKEDLEGELVMWHSFGITHIPRVEDFPVMPAAKLHVKLEPNNFFTRNPALDVPPAPKDTRSQMVPDVGTLKL</sequence>
<dbReference type="InterPro" id="IPR016182">
    <property type="entry name" value="Cu_amine_oxidase_N-reg"/>
</dbReference>
<dbReference type="InterPro" id="IPR015798">
    <property type="entry name" value="Cu_amine_oxidase_C"/>
</dbReference>
<evidence type="ECO:0000256" key="3">
    <source>
        <dbReference type="ARBA" id="ARBA00011738"/>
    </source>
</evidence>
<dbReference type="GO" id="GO:0009308">
    <property type="term" value="P:amine metabolic process"/>
    <property type="evidence" value="ECO:0007669"/>
    <property type="project" value="UniProtKB-UniRule"/>
</dbReference>
<dbReference type="GO" id="GO:0048038">
    <property type="term" value="F:quinone binding"/>
    <property type="evidence" value="ECO:0007669"/>
    <property type="project" value="InterPro"/>
</dbReference>
<dbReference type="Proteomes" id="UP000664132">
    <property type="component" value="Unassembled WGS sequence"/>
</dbReference>
<evidence type="ECO:0000256" key="8">
    <source>
        <dbReference type="ARBA" id="ARBA00023157"/>
    </source>
</evidence>
<accession>A0A8H7TG79</accession>
<evidence type="ECO:0000256" key="9">
    <source>
        <dbReference type="PIRSR" id="PIRSR600269-50"/>
    </source>
</evidence>
<feature type="domain" description="Copper amine oxidase catalytic" evidence="13">
    <location>
        <begin position="246"/>
        <end position="644"/>
    </location>
</feature>